<feature type="region of interest" description="Disordered" evidence="7">
    <location>
        <begin position="1"/>
        <end position="33"/>
    </location>
</feature>
<dbReference type="PANTHER" id="PTHR21184">
    <property type="entry name" value="MENORIN (DENDRITIC BRANCHING PROTEIN)"/>
    <property type="match status" value="1"/>
</dbReference>
<dbReference type="Proteomes" id="UP000005226">
    <property type="component" value="Chromosome 22"/>
</dbReference>
<reference evidence="10 11" key="1">
    <citation type="journal article" date="2011" name="Genome Biol. Evol.">
        <title>Integration of the genetic map and genome assembly of fugu facilitates insights into distinct features of genome evolution in teleosts and mammals.</title>
        <authorList>
            <person name="Kai W."/>
            <person name="Kikuchi K."/>
            <person name="Tohari S."/>
            <person name="Chew A.K."/>
            <person name="Tay A."/>
            <person name="Fujiwara A."/>
            <person name="Hosoya S."/>
            <person name="Suetake H."/>
            <person name="Naruse K."/>
            <person name="Brenner S."/>
            <person name="Suzuki Y."/>
            <person name="Venkatesh B."/>
        </authorList>
    </citation>
    <scope>NUCLEOTIDE SEQUENCE [LARGE SCALE GENOMIC DNA]</scope>
</reference>
<dbReference type="InterPro" id="IPR019356">
    <property type="entry name" value="Menorin_dom"/>
</dbReference>
<dbReference type="OMA" id="AHQVYYD"/>
<dbReference type="GO" id="GO:0016020">
    <property type="term" value="C:membrane"/>
    <property type="evidence" value="ECO:0007669"/>
    <property type="project" value="UniProtKB-SubCell"/>
</dbReference>
<evidence type="ECO:0000256" key="3">
    <source>
        <dbReference type="ARBA" id="ARBA00022989"/>
    </source>
</evidence>
<protein>
    <recommendedName>
        <fullName evidence="5">Protein FAM151A</fullName>
    </recommendedName>
</protein>
<keyword evidence="11" id="KW-1185">Reference proteome</keyword>
<dbReference type="GO" id="GO:0005615">
    <property type="term" value="C:extracellular space"/>
    <property type="evidence" value="ECO:0007669"/>
    <property type="project" value="TreeGrafter"/>
</dbReference>
<keyword evidence="4 8" id="KW-0472">Membrane</keyword>
<evidence type="ECO:0000256" key="7">
    <source>
        <dbReference type="SAM" id="MobiDB-lite"/>
    </source>
</evidence>
<dbReference type="CTD" id="338094"/>
<gene>
    <name evidence="10" type="primary">fam151a</name>
</gene>
<evidence type="ECO:0000256" key="4">
    <source>
        <dbReference type="ARBA" id="ARBA00023136"/>
    </source>
</evidence>
<name>A0A674NMY4_TAKRU</name>
<evidence type="ECO:0000256" key="1">
    <source>
        <dbReference type="ARBA" id="ARBA00004167"/>
    </source>
</evidence>
<dbReference type="RefSeq" id="XP_029687559.1">
    <property type="nucleotide sequence ID" value="XM_029831699.1"/>
</dbReference>
<dbReference type="Pfam" id="PF10223">
    <property type="entry name" value="Menorin_N"/>
    <property type="match status" value="2"/>
</dbReference>
<dbReference type="PANTHER" id="PTHR21184:SF4">
    <property type="entry name" value="PROTEIN FAM151A"/>
    <property type="match status" value="1"/>
</dbReference>
<dbReference type="Ensembl" id="ENSTRUT00000066160.1">
    <property type="protein sequence ID" value="ENSTRUP00000074935.1"/>
    <property type="gene ID" value="ENSTRUG00000029715.1"/>
</dbReference>
<reference evidence="10" key="3">
    <citation type="submission" date="2025-09" db="UniProtKB">
        <authorList>
            <consortium name="Ensembl"/>
        </authorList>
    </citation>
    <scope>IDENTIFICATION</scope>
</reference>
<evidence type="ECO:0000256" key="5">
    <source>
        <dbReference type="ARBA" id="ARBA00044104"/>
    </source>
</evidence>
<proteinExistence type="inferred from homology"/>
<dbReference type="KEGG" id="tru:105418118"/>
<evidence type="ECO:0000259" key="9">
    <source>
        <dbReference type="Pfam" id="PF10223"/>
    </source>
</evidence>
<evidence type="ECO:0000256" key="8">
    <source>
        <dbReference type="SAM" id="Phobius"/>
    </source>
</evidence>
<dbReference type="OrthoDB" id="413402at2759"/>
<reference evidence="10" key="2">
    <citation type="submission" date="2025-08" db="UniProtKB">
        <authorList>
            <consortium name="Ensembl"/>
        </authorList>
    </citation>
    <scope>IDENTIFICATION</scope>
</reference>
<evidence type="ECO:0000256" key="2">
    <source>
        <dbReference type="ARBA" id="ARBA00022692"/>
    </source>
</evidence>
<dbReference type="FunCoup" id="A0A674NMY4">
    <property type="interactions" value="212"/>
</dbReference>
<evidence type="ECO:0000256" key="6">
    <source>
        <dbReference type="ARBA" id="ARBA00044953"/>
    </source>
</evidence>
<feature type="transmembrane region" description="Helical" evidence="8">
    <location>
        <begin position="50"/>
        <end position="74"/>
    </location>
</feature>
<keyword evidence="2 8" id="KW-0812">Transmembrane</keyword>
<dbReference type="GeneTree" id="ENSGT00530000063681"/>
<sequence length="608" mass="68905">MNEPNQKKDEDPRITEKLPNRTHHSNQPDHKESENSTQRAFYLGCLTKQWLIVMCVCVGLFILILVSAVTAVVITKKSASTATPLCFPTNGDMLDFLILSGQINNRDGLLATWFHRANSKDKMNEALSSNAMILESDVTLEGYGTPNVKPIPIMAHPPNIYSDNTLDQWLDAVLASPKAMKLDFKSLDSVGLSLDVLNQKNKSRNINRPVWINADVLLGPNTPGFVPPLNGTRFLQFIQEKFPDVTVSPGWMVLYLPPLLTKTYTRQMMEDMYDLIRDVPQKVTFPIYTVLARSGWQHISWLLSLSSRFSLTLWQDSFHPNVSDLLFIRDNSHPTRVYYDIYEPTLSEFKEAAKEQGRVIRFYPGGDLMDFLHLVHNADSNSHPTNTHHSSLAVQWLTVTNKTSLFNFLSDATVGMLLIQVTSDRIQPRIPLVKASGVDSEVFTLQYFLQLLGQRPNVPLGVHLQIPTLQLLEATLKILQSIYEQEQLYRPVWISMASLTTPADTQHFMSAVETLFPYVTLVLKQHMWPPAIPTSIKHLSQRVALHIKTTSLQKATRAEMLRSLIGLLDRYDVLVEEDTINCKMDSSVYKDTEVQFVGSTNLYVMSKC</sequence>
<organism evidence="10 11">
    <name type="scientific">Takifugu rubripes</name>
    <name type="common">Japanese pufferfish</name>
    <name type="synonym">Fugu rubripes</name>
    <dbReference type="NCBI Taxonomy" id="31033"/>
    <lineage>
        <taxon>Eukaryota</taxon>
        <taxon>Metazoa</taxon>
        <taxon>Chordata</taxon>
        <taxon>Craniata</taxon>
        <taxon>Vertebrata</taxon>
        <taxon>Euteleostomi</taxon>
        <taxon>Actinopterygii</taxon>
        <taxon>Neopterygii</taxon>
        <taxon>Teleostei</taxon>
        <taxon>Neoteleostei</taxon>
        <taxon>Acanthomorphata</taxon>
        <taxon>Eupercaria</taxon>
        <taxon>Tetraodontiformes</taxon>
        <taxon>Tetradontoidea</taxon>
        <taxon>Tetraodontidae</taxon>
        <taxon>Takifugu</taxon>
    </lineage>
</organism>
<evidence type="ECO:0000313" key="10">
    <source>
        <dbReference type="Ensembl" id="ENSTRUP00000074935.1"/>
    </source>
</evidence>
<dbReference type="InParanoid" id="A0A674NMY4"/>
<feature type="compositionally biased region" description="Basic and acidic residues" evidence="7">
    <location>
        <begin position="1"/>
        <end position="19"/>
    </location>
</feature>
<comment type="subcellular location">
    <subcellularLocation>
        <location evidence="1">Membrane</location>
        <topology evidence="1">Single-pass membrane protein</topology>
    </subcellularLocation>
</comment>
<feature type="domain" description="Menorin-like" evidence="9">
    <location>
        <begin position="107"/>
        <end position="344"/>
    </location>
</feature>
<dbReference type="AlphaFoldDB" id="A0A674NMY4"/>
<evidence type="ECO:0000313" key="11">
    <source>
        <dbReference type="Proteomes" id="UP000005226"/>
    </source>
</evidence>
<dbReference type="GeneID" id="105418118"/>
<comment type="similarity">
    <text evidence="6">Belongs to the menorin family.</text>
</comment>
<feature type="domain" description="Menorin-like" evidence="9">
    <location>
        <begin position="392"/>
        <end position="523"/>
    </location>
</feature>
<accession>A0A674NMY4</accession>
<keyword evidence="3 8" id="KW-1133">Transmembrane helix</keyword>